<dbReference type="GO" id="GO:0008270">
    <property type="term" value="F:zinc ion binding"/>
    <property type="evidence" value="ECO:0007669"/>
    <property type="project" value="UniProtKB-KW"/>
</dbReference>
<proteinExistence type="predicted"/>
<organism evidence="7 8">
    <name type="scientific">Popillia japonica</name>
    <name type="common">Japanese beetle</name>
    <dbReference type="NCBI Taxonomy" id="7064"/>
    <lineage>
        <taxon>Eukaryota</taxon>
        <taxon>Metazoa</taxon>
        <taxon>Ecdysozoa</taxon>
        <taxon>Arthropoda</taxon>
        <taxon>Hexapoda</taxon>
        <taxon>Insecta</taxon>
        <taxon>Pterygota</taxon>
        <taxon>Neoptera</taxon>
        <taxon>Endopterygota</taxon>
        <taxon>Coleoptera</taxon>
        <taxon>Polyphaga</taxon>
        <taxon>Scarabaeiformia</taxon>
        <taxon>Scarabaeidae</taxon>
        <taxon>Rutelinae</taxon>
        <taxon>Popillia</taxon>
    </lineage>
</organism>
<feature type="compositionally biased region" description="Basic and acidic residues" evidence="5">
    <location>
        <begin position="671"/>
        <end position="697"/>
    </location>
</feature>
<keyword evidence="2" id="KW-0804">Transcription</keyword>
<dbReference type="InterPro" id="IPR017956">
    <property type="entry name" value="AT_hook_DNA-bd_motif"/>
</dbReference>
<dbReference type="InterPro" id="IPR052416">
    <property type="entry name" value="GTF3C_component"/>
</dbReference>
<keyword evidence="4" id="KW-0479">Metal-binding</keyword>
<sequence>MKLKLKFKGYYIDWCLLVPHKAKHIGAMDKSPPSPDLSDSKETQTIVITPAELKKMSIANEIKTAIEAQTKKVESKPVALTKPADDTKALTIDPSLMRNKLCTLLNHTPLVMQVKEVDWMQPEKKTPIILNSAASSAPMSVSPSVSPIPTNSQVITLDDDREESRKLKIVSDERSNISPSEIESMLSCGKTVKSDDKISAASQKQCVVDIKDEGKGEEVRTDLDNREMIFDDTPTTSSKPSSTTIATTVISKSSSTATPTKIYSSTAASKVTSAVTQSVSSNEIAKNSTDDAGIIKKECLKRIQAKMYENLKKVFEEVESRPIKDKAAFDIKPVPTTVEEALTVTKPILSTKSEKAVKENKPCYMNKYRERKLSQEAPESIKPTKSTGDVIEVDSKPGSPIAVISIEDDDCTEKIGNTAGLRNRPPTESTHNQNEQGASFKKDEHQTSPLKKSIVKRFSAFANKTSVMPGKDPVPTEQEKIPRKRGRPRKSEVKKVENLTVNDETNTENGNEIQREEDESVDQSTPTEEKEVPVDKPAPKRRGRPPKKRPAESTEIQESGITQEVEISTQESENSKETVESKVEHKTPKKRGRKSKAELEAMRKESAQKVEEKPASPEPEVYAKSKTSGRKRKVIDYSLLNGEDSDAEEEEVKVRKVEIQYKRLSRSGNSKLEETVKCTKDEYGSSASDDGKSERNNISKTYPSHKKLKETVEQTEKETKDEDGDVKIGESQDIDEVQEIEPEPNADQVKCSVCKEIVEKVSWSEHKRNVHNDLAWNSTEEPLVVQNLEDTTVVEEILNIVLKEVGMLKCFYCENETDTVEDYVQHSLGINKRRTKKRKPGGAADVLDSLFVKFTSLEGQSEVDNTPIPEVNIAQLGKDQTQCAVCMNIMAKTNWFLHKQNSHNNLAWRVGDPPLDLNNQGLVLKTLTELLHKKKPLRCDSCGNVRKSVMGFLSHRSQCQKSANEIENMKVKCHLCGRRMLPVSLSRHMVLSHEKEPTEKSDLVDDINDEAREPGSKRKAAHKAAEIIQSYNEDIPEKTKKYIRGVRFRSHDEVICKFNEDIQNSGVVSCLFENCNYTVSDAEDLFQHLENCMEKCVAGYTCNYCLATYQARKSVRRHILMAHSNQNKQHLIMHYASSDEERFEDGEESEVESVEGLPYQKIEKICYAKFHAKFLGQLVKKPVHKCYFNAFKWTLHYYKQICSIENIFPKIIPKRHSWQKLDGSKIAKYLPKLKQSMDFVEKKVEISMMTVQLPYFVAVLVLPDPDKGYLLINNCREKGLIQFWNYGVLHNKTISTTTPKLEFCIAHNYGIVWCMEWCPSGCYDSAEVKDSLKRLGLLAIACSDSQVYIYTVLRPQQISGKIFDVVPAFKLSLRSSDANLGEIPFHAIRISWTKAAGHSYIAVGYSNGVISIFKINTESVLLKTNVDGVTVLHPIMSFKAHDAGVTALVLYHLDDGKRWLISGSLSAG</sequence>
<feature type="compositionally biased region" description="Basic and acidic residues" evidence="5">
    <location>
        <begin position="527"/>
        <end position="538"/>
    </location>
</feature>
<keyword evidence="4" id="KW-0863">Zinc-finger</keyword>
<dbReference type="GO" id="GO:0006383">
    <property type="term" value="P:transcription by RNA polymerase III"/>
    <property type="evidence" value="ECO:0007669"/>
    <property type="project" value="TreeGrafter"/>
</dbReference>
<evidence type="ECO:0000256" key="1">
    <source>
        <dbReference type="ARBA" id="ARBA00004123"/>
    </source>
</evidence>
<feature type="compositionally biased region" description="Basic and acidic residues" evidence="5">
    <location>
        <begin position="709"/>
        <end position="724"/>
    </location>
</feature>
<dbReference type="GO" id="GO:0000127">
    <property type="term" value="C:transcription factor TFIIIC complex"/>
    <property type="evidence" value="ECO:0007669"/>
    <property type="project" value="TreeGrafter"/>
</dbReference>
<dbReference type="SUPFAM" id="SSF50978">
    <property type="entry name" value="WD40 repeat-like"/>
    <property type="match status" value="1"/>
</dbReference>
<feature type="compositionally biased region" description="Basic and acidic residues" evidence="5">
    <location>
        <begin position="652"/>
        <end position="661"/>
    </location>
</feature>
<dbReference type="InterPro" id="IPR015943">
    <property type="entry name" value="WD40/YVTN_repeat-like_dom_sf"/>
</dbReference>
<evidence type="ECO:0000259" key="6">
    <source>
        <dbReference type="PROSITE" id="PS50157"/>
    </source>
</evidence>
<evidence type="ECO:0000256" key="4">
    <source>
        <dbReference type="PROSITE-ProRule" id="PRU00042"/>
    </source>
</evidence>
<dbReference type="PANTHER" id="PTHR15052:SF2">
    <property type="entry name" value="GENERAL TRANSCRIPTION FACTOR 3C POLYPEPTIDE 2"/>
    <property type="match status" value="1"/>
</dbReference>
<comment type="caution">
    <text evidence="7">The sequence shown here is derived from an EMBL/GenBank/DDBJ whole genome shotgun (WGS) entry which is preliminary data.</text>
</comment>
<accession>A0AAW1JF53</accession>
<dbReference type="InterPro" id="IPR013087">
    <property type="entry name" value="Znf_C2H2_type"/>
</dbReference>
<dbReference type="InterPro" id="IPR036322">
    <property type="entry name" value="WD40_repeat_dom_sf"/>
</dbReference>
<dbReference type="PROSITE" id="PS50157">
    <property type="entry name" value="ZINC_FINGER_C2H2_2"/>
    <property type="match status" value="1"/>
</dbReference>
<feature type="compositionally biased region" description="Polar residues" evidence="5">
    <location>
        <begin position="554"/>
        <end position="572"/>
    </location>
</feature>
<keyword evidence="4" id="KW-0862">Zinc</keyword>
<reference evidence="7 8" key="1">
    <citation type="journal article" date="2024" name="BMC Genomics">
        <title>De novo assembly and annotation of Popillia japonica's genome with initial clues to its potential as an invasive pest.</title>
        <authorList>
            <person name="Cucini C."/>
            <person name="Boschi S."/>
            <person name="Funari R."/>
            <person name="Cardaioli E."/>
            <person name="Iannotti N."/>
            <person name="Marturano G."/>
            <person name="Paoli F."/>
            <person name="Bruttini M."/>
            <person name="Carapelli A."/>
            <person name="Frati F."/>
            <person name="Nardi F."/>
        </authorList>
    </citation>
    <scope>NUCLEOTIDE SEQUENCE [LARGE SCALE GENOMIC DNA]</scope>
    <source>
        <strain evidence="7">DMR45628</strain>
    </source>
</reference>
<evidence type="ECO:0000256" key="5">
    <source>
        <dbReference type="SAM" id="MobiDB-lite"/>
    </source>
</evidence>
<feature type="compositionally biased region" description="Polar residues" evidence="5">
    <location>
        <begin position="499"/>
        <end position="512"/>
    </location>
</feature>
<feature type="region of interest" description="Disordered" evidence="5">
    <location>
        <begin position="374"/>
        <end position="396"/>
    </location>
</feature>
<dbReference type="Gene3D" id="2.130.10.10">
    <property type="entry name" value="YVTN repeat-like/Quinoprotein amine dehydrogenase"/>
    <property type="match status" value="1"/>
</dbReference>
<feature type="domain" description="C2H2-type" evidence="6">
    <location>
        <begin position="1100"/>
        <end position="1128"/>
    </location>
</feature>
<dbReference type="GO" id="GO:0005634">
    <property type="term" value="C:nucleus"/>
    <property type="evidence" value="ECO:0007669"/>
    <property type="project" value="UniProtKB-SubCell"/>
</dbReference>
<evidence type="ECO:0000313" key="8">
    <source>
        <dbReference type="Proteomes" id="UP001458880"/>
    </source>
</evidence>
<dbReference type="GO" id="GO:0003677">
    <property type="term" value="F:DNA binding"/>
    <property type="evidence" value="ECO:0007669"/>
    <property type="project" value="InterPro"/>
</dbReference>
<keyword evidence="3" id="KW-0539">Nucleus</keyword>
<dbReference type="Proteomes" id="UP001458880">
    <property type="component" value="Unassembled WGS sequence"/>
</dbReference>
<feature type="compositionally biased region" description="Basic residues" evidence="5">
    <location>
        <begin position="539"/>
        <end position="548"/>
    </location>
</feature>
<feature type="compositionally biased region" description="Basic and acidic residues" evidence="5">
    <location>
        <begin position="595"/>
        <end position="615"/>
    </location>
</feature>
<keyword evidence="8" id="KW-1185">Reference proteome</keyword>
<dbReference type="SMART" id="SM00384">
    <property type="entry name" value="AT_hook"/>
    <property type="match status" value="3"/>
</dbReference>
<dbReference type="EMBL" id="JASPKY010000395">
    <property type="protein sequence ID" value="KAK9702327.1"/>
    <property type="molecule type" value="Genomic_DNA"/>
</dbReference>
<gene>
    <name evidence="7" type="ORF">QE152_g30043</name>
</gene>
<dbReference type="PANTHER" id="PTHR15052">
    <property type="entry name" value="RNA POLYMERASE III TRANSCRIPTION INITIATION FACTOR COMPLEX SUBUNIT"/>
    <property type="match status" value="1"/>
</dbReference>
<evidence type="ECO:0000313" key="7">
    <source>
        <dbReference type="EMBL" id="KAK9702327.1"/>
    </source>
</evidence>
<dbReference type="SMART" id="SM00355">
    <property type="entry name" value="ZnF_C2H2"/>
    <property type="match status" value="4"/>
</dbReference>
<feature type="compositionally biased region" description="Polar residues" evidence="5">
    <location>
        <begin position="426"/>
        <end position="437"/>
    </location>
</feature>
<protein>
    <recommendedName>
        <fullName evidence="6">C2H2-type domain-containing protein</fullName>
    </recommendedName>
</protein>
<evidence type="ECO:0000256" key="3">
    <source>
        <dbReference type="ARBA" id="ARBA00023242"/>
    </source>
</evidence>
<name>A0AAW1JF53_POPJA</name>
<feature type="region of interest" description="Disordered" evidence="5">
    <location>
        <begin position="414"/>
        <end position="724"/>
    </location>
</feature>
<evidence type="ECO:0000256" key="2">
    <source>
        <dbReference type="ARBA" id="ARBA00023163"/>
    </source>
</evidence>
<feature type="compositionally biased region" description="Basic and acidic residues" evidence="5">
    <location>
        <begin position="573"/>
        <end position="586"/>
    </location>
</feature>
<dbReference type="PROSITE" id="PS00028">
    <property type="entry name" value="ZINC_FINGER_C2H2_1"/>
    <property type="match status" value="1"/>
</dbReference>
<comment type="subcellular location">
    <subcellularLocation>
        <location evidence="1">Nucleus</location>
    </subcellularLocation>
</comment>